<dbReference type="SUPFAM" id="SSF54197">
    <property type="entry name" value="HIT-like"/>
    <property type="match status" value="1"/>
</dbReference>
<dbReference type="EMBL" id="JAAXOT010000028">
    <property type="protein sequence ID" value="NKY60772.1"/>
    <property type="molecule type" value="Genomic_DNA"/>
</dbReference>
<comment type="caution">
    <text evidence="5">The sequence shown here is derived from an EMBL/GenBank/DDBJ whole genome shotgun (WGS) entry which is preliminary data.</text>
</comment>
<dbReference type="GO" id="GO:0006790">
    <property type="term" value="P:sulfur compound metabolic process"/>
    <property type="evidence" value="ECO:0007669"/>
    <property type="project" value="TreeGrafter"/>
</dbReference>
<keyword evidence="6" id="KW-1185">Reference proteome</keyword>
<dbReference type="InterPro" id="IPR036265">
    <property type="entry name" value="HIT-like_sf"/>
</dbReference>
<evidence type="ECO:0000313" key="6">
    <source>
        <dbReference type="Proteomes" id="UP000570678"/>
    </source>
</evidence>
<dbReference type="InterPro" id="IPR001310">
    <property type="entry name" value="Histidine_triad_HIT"/>
</dbReference>
<dbReference type="PROSITE" id="PS51084">
    <property type="entry name" value="HIT_2"/>
    <property type="match status" value="1"/>
</dbReference>
<accession>A0A846YU33</accession>
<dbReference type="GO" id="GO:0047627">
    <property type="term" value="F:adenylylsulfatase activity"/>
    <property type="evidence" value="ECO:0007669"/>
    <property type="project" value="TreeGrafter"/>
</dbReference>
<gene>
    <name evidence="5" type="ORF">HGA15_32480</name>
</gene>
<evidence type="ECO:0000313" key="5">
    <source>
        <dbReference type="EMBL" id="NKY60772.1"/>
    </source>
</evidence>
<dbReference type="Pfam" id="PF01230">
    <property type="entry name" value="HIT"/>
    <property type="match status" value="1"/>
</dbReference>
<feature type="domain" description="HIT" evidence="4">
    <location>
        <begin position="6"/>
        <end position="107"/>
    </location>
</feature>
<dbReference type="Gene3D" id="3.30.428.10">
    <property type="entry name" value="HIT-like"/>
    <property type="match status" value="1"/>
</dbReference>
<sequence length="140" mass="15209">MNPDCVFCKINRGEAPATIVDEWSDALAIVPLGPVVDGHVLVIPKLHVADFTEDPKVTAATMRRAAQYAAGRHDSANVITSMGRAATQSVFHLHVHVVPRAEDDELMVPWGTVFGDDPQAPHWCRVAKRTSYVGVIRCAA</sequence>
<evidence type="ECO:0000256" key="1">
    <source>
        <dbReference type="PIRSR" id="PIRSR601310-1"/>
    </source>
</evidence>
<dbReference type="Proteomes" id="UP000570678">
    <property type="component" value="Unassembled WGS sequence"/>
</dbReference>
<organism evidence="5 6">
    <name type="scientific">Nocardia flavorosea</name>
    <dbReference type="NCBI Taxonomy" id="53429"/>
    <lineage>
        <taxon>Bacteria</taxon>
        <taxon>Bacillati</taxon>
        <taxon>Actinomycetota</taxon>
        <taxon>Actinomycetes</taxon>
        <taxon>Mycobacteriales</taxon>
        <taxon>Nocardiaceae</taxon>
        <taxon>Nocardia</taxon>
    </lineage>
</organism>
<dbReference type="InterPro" id="IPR011146">
    <property type="entry name" value="HIT-like"/>
</dbReference>
<evidence type="ECO:0000256" key="2">
    <source>
        <dbReference type="PIRSR" id="PIRSR601310-3"/>
    </source>
</evidence>
<dbReference type="GO" id="GO:0009150">
    <property type="term" value="P:purine ribonucleotide metabolic process"/>
    <property type="evidence" value="ECO:0007669"/>
    <property type="project" value="TreeGrafter"/>
</dbReference>
<reference evidence="5 6" key="1">
    <citation type="submission" date="2020-04" db="EMBL/GenBank/DDBJ databases">
        <title>MicrobeNet Type strains.</title>
        <authorList>
            <person name="Nicholson A.C."/>
        </authorList>
    </citation>
    <scope>NUCLEOTIDE SEQUENCE [LARGE SCALE GENOMIC DNA]</scope>
    <source>
        <strain evidence="5 6">JCM 3332</strain>
    </source>
</reference>
<proteinExistence type="predicted"/>
<feature type="short sequence motif" description="Histidine triad motif" evidence="2 3">
    <location>
        <begin position="92"/>
        <end position="96"/>
    </location>
</feature>
<evidence type="ECO:0000256" key="3">
    <source>
        <dbReference type="PROSITE-ProRule" id="PRU00464"/>
    </source>
</evidence>
<dbReference type="AlphaFoldDB" id="A0A846YU33"/>
<protein>
    <submittedName>
        <fullName evidence="5">HIT domain-containing protein</fullName>
    </submittedName>
</protein>
<dbReference type="PRINTS" id="PR00332">
    <property type="entry name" value="HISTRIAD"/>
</dbReference>
<name>A0A846YU33_9NOCA</name>
<dbReference type="PANTHER" id="PTHR47670">
    <property type="entry name" value="ADENYLYLSULFATASE HINT3"/>
    <property type="match status" value="1"/>
</dbReference>
<evidence type="ECO:0000259" key="4">
    <source>
        <dbReference type="PROSITE" id="PS51084"/>
    </source>
</evidence>
<dbReference type="PANTHER" id="PTHR47670:SF1">
    <property type="entry name" value="ADENYLYLSULFATASE HINT3"/>
    <property type="match status" value="1"/>
</dbReference>
<feature type="active site" description="Tele-AMP-histidine intermediate" evidence="1">
    <location>
        <position position="94"/>
    </location>
</feature>